<evidence type="ECO:0000259" key="24">
    <source>
        <dbReference type="Pfam" id="PF16188"/>
    </source>
</evidence>
<dbReference type="InterPro" id="IPR000994">
    <property type="entry name" value="Pept_M24"/>
</dbReference>
<protein>
    <recommendedName>
        <fullName evidence="19">Xaa-Pro aminopeptidase 2</fullName>
        <ecNumber evidence="6">3.4.11.9</ecNumber>
    </recommendedName>
    <alternativeName>
        <fullName evidence="20">Membrane-bound aminopeptidase P</fullName>
    </alternativeName>
</protein>
<keyword evidence="16" id="KW-0325">Glycoprotein</keyword>
<dbReference type="GO" id="GO:0046872">
    <property type="term" value="F:metal ion binding"/>
    <property type="evidence" value="ECO:0007669"/>
    <property type="project" value="UniProtKB-KW"/>
</dbReference>
<dbReference type="Proteomes" id="UP000008143">
    <property type="component" value="Chromosome 8"/>
</dbReference>
<evidence type="ECO:0000256" key="18">
    <source>
        <dbReference type="ARBA" id="ARBA00054204"/>
    </source>
</evidence>
<keyword evidence="14" id="KW-0862">Zinc</keyword>
<evidence type="ECO:0000313" key="27">
    <source>
        <dbReference type="Xenbase" id="XB-GENE-969249"/>
    </source>
</evidence>
<dbReference type="OMA" id="LTHFRYT"/>
<proteinExistence type="inferred from homology"/>
<keyword evidence="9" id="KW-0336">GPI-anchor</keyword>
<dbReference type="Pfam" id="PF16188">
    <property type="entry name" value="Peptidase_M24_C"/>
    <property type="match status" value="1"/>
</dbReference>
<comment type="catalytic activity">
    <reaction evidence="1">
        <text>Release of any N-terminal amino acid, including proline, that is linked to proline, even from a dipeptide or tripeptide.</text>
        <dbReference type="EC" id="3.4.11.9"/>
    </reaction>
</comment>
<evidence type="ECO:0000256" key="1">
    <source>
        <dbReference type="ARBA" id="ARBA00001424"/>
    </source>
</evidence>
<dbReference type="Gene3D" id="3.40.350.10">
    <property type="entry name" value="Creatinase/prolidase N-terminal domain"/>
    <property type="match status" value="2"/>
</dbReference>
<evidence type="ECO:0000256" key="4">
    <source>
        <dbReference type="ARBA" id="ARBA00008766"/>
    </source>
</evidence>
<dbReference type="AlphaFoldDB" id="A0A8J1IPM8"/>
<feature type="domain" description="Creatinase N-terminal" evidence="23">
    <location>
        <begin position="80"/>
        <end position="200"/>
    </location>
</feature>
<sequence>WQRFLALYFCTSWISLFFGGFLADLVVNRMIFLWTFGTWIFILYACTEGLPKAPRDATERNCTISPPYLPPSIKNTTRQLNDLRQKMRENNISAYIVPSTDAHLGEYTADREKRRNWLTGFTGSSGVAVVTHTRGAVFTDSRYWIQAEREMDCNWELEKTLSSYAVVTWIQQELKPGEGIGFDPFLFSIGEWQSYSSLIQSSGMTFQSIPTNLVDLVWGNQRPSLPNETIYALKDEFVGSTWQEKVSNIRAKMNSHAQKPSAVLLSALEETAWLFNLRGQDIPYNPFFYSYTLLTLDSVRIFVNVNRITNEVQTYLNTNCAPSSCVQLTEYDQLRDTLLEYVKGNVKIWIGQSYTSYGVYETIPKDKLLAEEYSPVLIAKAVKSEKEQKLLKDCHVRDAVAVIQYLVWLEKNLARGLVDELSGGDYVDSLRQKQQYSKGPSFATISASGLNAALAHYRATNETKRELGVNEMYLVDSGGQYFDGTTDITRTVHWGTPTAFEKEAYTRVLMGNIELTRLIFPQRTSGRMIESFARKALWEAGLNYGHGTGHGIGNFFSVHEWPVGFQSNNIAMTKGMFTSIEPGYYHDGHFGIRIEDIVLIVEAKTAYMFGGEPYLAFETVTLVPYDRNLIDTSIMQDVQIEYVDQYYKKIKDLVGPELQKQNLHEEYKWLEKNTRPLSHGALISASLLLLSLPVMATGFINYIFV</sequence>
<dbReference type="CTD" id="7512"/>
<dbReference type="CDD" id="cd01085">
    <property type="entry name" value="APP"/>
    <property type="match status" value="1"/>
</dbReference>
<keyword evidence="7 26" id="KW-0031">Aminopeptidase</keyword>
<dbReference type="InterPro" id="IPR050422">
    <property type="entry name" value="X-Pro_aminopeptidase_P"/>
</dbReference>
<evidence type="ECO:0000313" key="25">
    <source>
        <dbReference type="Proteomes" id="UP000008143"/>
    </source>
</evidence>
<evidence type="ECO:0000256" key="2">
    <source>
        <dbReference type="ARBA" id="ARBA00001947"/>
    </source>
</evidence>
<evidence type="ECO:0000256" key="6">
    <source>
        <dbReference type="ARBA" id="ARBA00012574"/>
    </source>
</evidence>
<feature type="non-terminal residue" evidence="26">
    <location>
        <position position="1"/>
    </location>
</feature>
<keyword evidence="21" id="KW-0812">Transmembrane</keyword>
<keyword evidence="12" id="KW-0732">Signal</keyword>
<dbReference type="PANTHER" id="PTHR43763">
    <property type="entry name" value="XAA-PRO AMINOPEPTIDASE 1"/>
    <property type="match status" value="1"/>
</dbReference>
<keyword evidence="15 21" id="KW-0472">Membrane</keyword>
<dbReference type="InterPro" id="IPR000587">
    <property type="entry name" value="Creatinase_N"/>
</dbReference>
<dbReference type="InterPro" id="IPR036005">
    <property type="entry name" value="Creatinase/aminopeptidase-like"/>
</dbReference>
<feature type="transmembrane region" description="Helical" evidence="21">
    <location>
        <begin position="681"/>
        <end position="704"/>
    </location>
</feature>
<organism evidence="25 26">
    <name type="scientific">Xenopus tropicalis</name>
    <name type="common">Western clawed frog</name>
    <name type="synonym">Silurana tropicalis</name>
    <dbReference type="NCBI Taxonomy" id="8364"/>
    <lineage>
        <taxon>Eukaryota</taxon>
        <taxon>Metazoa</taxon>
        <taxon>Chordata</taxon>
        <taxon>Craniata</taxon>
        <taxon>Vertebrata</taxon>
        <taxon>Euteleostomi</taxon>
        <taxon>Amphibia</taxon>
        <taxon>Batrachia</taxon>
        <taxon>Anura</taxon>
        <taxon>Pipoidea</taxon>
        <taxon>Pipidae</taxon>
        <taxon>Xenopodinae</taxon>
        <taxon>Xenopus</taxon>
        <taxon>Silurana</taxon>
    </lineage>
</organism>
<evidence type="ECO:0000256" key="10">
    <source>
        <dbReference type="ARBA" id="ARBA00022670"/>
    </source>
</evidence>
<keyword evidence="10" id="KW-0645">Protease</keyword>
<keyword evidence="11" id="KW-0479">Metal-binding</keyword>
<dbReference type="AGR" id="Xenbase:XB-GENE-969249"/>
<keyword evidence="25" id="KW-1185">Reference proteome</keyword>
<dbReference type="GO" id="GO:0098552">
    <property type="term" value="C:side of membrane"/>
    <property type="evidence" value="ECO:0007669"/>
    <property type="project" value="UniProtKB-KW"/>
</dbReference>
<reference evidence="26" key="1">
    <citation type="submission" date="2025-08" db="UniProtKB">
        <authorList>
            <consortium name="RefSeq"/>
        </authorList>
    </citation>
    <scope>IDENTIFICATION</scope>
    <source>
        <strain evidence="26">Nigerian</strain>
        <tissue evidence="26">Liver and blood</tissue>
    </source>
</reference>
<evidence type="ECO:0000256" key="3">
    <source>
        <dbReference type="ARBA" id="ARBA00004609"/>
    </source>
</evidence>
<evidence type="ECO:0000259" key="22">
    <source>
        <dbReference type="Pfam" id="PF00557"/>
    </source>
</evidence>
<dbReference type="SUPFAM" id="SSF55920">
    <property type="entry name" value="Creatinase/aminopeptidase"/>
    <property type="match status" value="1"/>
</dbReference>
<dbReference type="Pfam" id="PF01321">
    <property type="entry name" value="Creatinase_N"/>
    <property type="match status" value="1"/>
</dbReference>
<comment type="subcellular location">
    <subcellularLocation>
        <location evidence="3">Cell membrane</location>
        <topology evidence="3">Lipid-anchor</topology>
        <topology evidence="3">GPI-anchor</topology>
    </subcellularLocation>
</comment>
<dbReference type="FunFam" id="3.40.350.10:FF:000008">
    <property type="entry name" value="xaa-Pro aminopeptidase 2"/>
    <property type="match status" value="1"/>
</dbReference>
<dbReference type="InterPro" id="IPR032416">
    <property type="entry name" value="Peptidase_M24_C"/>
</dbReference>
<feature type="domain" description="Peptidase M24 C-terminal" evidence="24">
    <location>
        <begin position="613"/>
        <end position="677"/>
    </location>
</feature>
<keyword evidence="21" id="KW-1133">Transmembrane helix</keyword>
<comment type="similarity">
    <text evidence="4">Belongs to the peptidase M24B family.</text>
</comment>
<name>A0A8J1IPM8_XENTR</name>
<feature type="transmembrane region" description="Helical" evidence="21">
    <location>
        <begin position="5"/>
        <end position="23"/>
    </location>
</feature>
<comment type="function">
    <text evidence="18">Membrane-bound metalloprotease which catalyzes the removal of a penultimate prolyl residue from the N-termini of peptides, such as Arg-Pro-Pro. May play a role in the metabolism of the vasodilator bradykinin.</text>
</comment>
<evidence type="ECO:0000256" key="5">
    <source>
        <dbReference type="ARBA" id="ARBA00011233"/>
    </source>
</evidence>
<evidence type="ECO:0000256" key="9">
    <source>
        <dbReference type="ARBA" id="ARBA00022622"/>
    </source>
</evidence>
<evidence type="ECO:0000256" key="14">
    <source>
        <dbReference type="ARBA" id="ARBA00022833"/>
    </source>
</evidence>
<evidence type="ECO:0000256" key="17">
    <source>
        <dbReference type="ARBA" id="ARBA00023288"/>
    </source>
</evidence>
<dbReference type="GO" id="GO:0005886">
    <property type="term" value="C:plasma membrane"/>
    <property type="evidence" value="ECO:0007669"/>
    <property type="project" value="UniProtKB-SubCell"/>
</dbReference>
<keyword evidence="17" id="KW-0449">Lipoprotein</keyword>
<dbReference type="GO" id="GO:0070006">
    <property type="term" value="F:metalloaminopeptidase activity"/>
    <property type="evidence" value="ECO:0007669"/>
    <property type="project" value="InterPro"/>
</dbReference>
<dbReference type="Pfam" id="PF16189">
    <property type="entry name" value="Creatinase_N_2"/>
    <property type="match status" value="1"/>
</dbReference>
<dbReference type="RefSeq" id="XP_031747549.1">
    <property type="nucleotide sequence ID" value="XM_031891689.1"/>
</dbReference>
<dbReference type="KEGG" id="xtr:100145559"/>
<evidence type="ECO:0000256" key="13">
    <source>
        <dbReference type="ARBA" id="ARBA00022801"/>
    </source>
</evidence>
<dbReference type="GeneID" id="100145559"/>
<evidence type="ECO:0000256" key="7">
    <source>
        <dbReference type="ARBA" id="ARBA00022438"/>
    </source>
</evidence>
<feature type="domain" description="Peptidase M24" evidence="22">
    <location>
        <begin position="425"/>
        <end position="601"/>
    </location>
</feature>
<comment type="cofactor">
    <cofactor evidence="2">
        <name>Zn(2+)</name>
        <dbReference type="ChEBI" id="CHEBI:29105"/>
    </cofactor>
</comment>
<dbReference type="InterPro" id="IPR029149">
    <property type="entry name" value="Creatin/AminoP/Spt16_N"/>
</dbReference>
<dbReference type="InterPro" id="IPR033740">
    <property type="entry name" value="Pept_M24B"/>
</dbReference>
<dbReference type="GO" id="GO:0006508">
    <property type="term" value="P:proteolysis"/>
    <property type="evidence" value="ECO:0007669"/>
    <property type="project" value="UniProtKB-KW"/>
</dbReference>
<evidence type="ECO:0000256" key="19">
    <source>
        <dbReference type="ARBA" id="ARBA00071974"/>
    </source>
</evidence>
<evidence type="ECO:0000256" key="11">
    <source>
        <dbReference type="ARBA" id="ARBA00022723"/>
    </source>
</evidence>
<dbReference type="Gene3D" id="3.90.230.10">
    <property type="entry name" value="Creatinase/methionine aminopeptidase superfamily"/>
    <property type="match status" value="1"/>
</dbReference>
<accession>A0A8J1IPM8</accession>
<dbReference type="PANTHER" id="PTHR43763:SF4">
    <property type="entry name" value="XAA-PRO AMINOPEPTIDASE 2"/>
    <property type="match status" value="1"/>
</dbReference>
<evidence type="ECO:0000256" key="21">
    <source>
        <dbReference type="SAM" id="Phobius"/>
    </source>
</evidence>
<comment type="subunit">
    <text evidence="5">Homotrimer.</text>
</comment>
<evidence type="ECO:0000256" key="8">
    <source>
        <dbReference type="ARBA" id="ARBA00022475"/>
    </source>
</evidence>
<dbReference type="EC" id="3.4.11.9" evidence="6"/>
<dbReference type="Pfam" id="PF00557">
    <property type="entry name" value="Peptidase_M24"/>
    <property type="match status" value="1"/>
</dbReference>
<evidence type="ECO:0000259" key="23">
    <source>
        <dbReference type="Pfam" id="PF01321"/>
    </source>
</evidence>
<dbReference type="Xenbase" id="XB-GENE-969249">
    <property type="gene designation" value="xpnpep2"/>
</dbReference>
<dbReference type="SUPFAM" id="SSF53092">
    <property type="entry name" value="Creatinase/prolidase N-terminal domain"/>
    <property type="match status" value="1"/>
</dbReference>
<keyword evidence="13" id="KW-0378">Hydrolase</keyword>
<evidence type="ECO:0000256" key="12">
    <source>
        <dbReference type="ARBA" id="ARBA00022729"/>
    </source>
</evidence>
<evidence type="ECO:0000313" key="26">
    <source>
        <dbReference type="RefSeq" id="XP_031747549.1"/>
    </source>
</evidence>
<gene>
    <name evidence="26 27" type="primary">xpnpep2</name>
</gene>
<evidence type="ECO:0000256" key="15">
    <source>
        <dbReference type="ARBA" id="ARBA00023136"/>
    </source>
</evidence>
<dbReference type="FunFam" id="3.40.350.10:FF:000003">
    <property type="entry name" value="Xaa-pro aminopeptidase P"/>
    <property type="match status" value="1"/>
</dbReference>
<evidence type="ECO:0000256" key="20">
    <source>
        <dbReference type="ARBA" id="ARBA00083406"/>
    </source>
</evidence>
<keyword evidence="8" id="KW-1003">Cell membrane</keyword>
<dbReference type="FunFam" id="3.90.230.10:FF:000009">
    <property type="entry name" value="xaa-Pro aminopeptidase 2"/>
    <property type="match status" value="1"/>
</dbReference>
<evidence type="ECO:0000256" key="16">
    <source>
        <dbReference type="ARBA" id="ARBA00023180"/>
    </source>
</evidence>
<dbReference type="OrthoDB" id="9995434at2759"/>